<feature type="region of interest" description="Disordered" evidence="1">
    <location>
        <begin position="372"/>
        <end position="479"/>
    </location>
</feature>
<keyword evidence="2" id="KW-0812">Transmembrane</keyword>
<proteinExistence type="predicted"/>
<dbReference type="Proteomes" id="UP001642484">
    <property type="component" value="Unassembled WGS sequence"/>
</dbReference>
<accession>A0ABP0RJM5</accession>
<evidence type="ECO:0000256" key="1">
    <source>
        <dbReference type="SAM" id="MobiDB-lite"/>
    </source>
</evidence>
<feature type="compositionally biased region" description="Low complexity" evidence="1">
    <location>
        <begin position="373"/>
        <end position="388"/>
    </location>
</feature>
<keyword evidence="2" id="KW-0472">Membrane</keyword>
<gene>
    <name evidence="3" type="ORF">CCMP2556_LOCUS47464</name>
</gene>
<organism evidence="3 4">
    <name type="scientific">Durusdinium trenchii</name>
    <dbReference type="NCBI Taxonomy" id="1381693"/>
    <lineage>
        <taxon>Eukaryota</taxon>
        <taxon>Sar</taxon>
        <taxon>Alveolata</taxon>
        <taxon>Dinophyceae</taxon>
        <taxon>Suessiales</taxon>
        <taxon>Symbiodiniaceae</taxon>
        <taxon>Durusdinium</taxon>
    </lineage>
</organism>
<evidence type="ECO:0000313" key="3">
    <source>
        <dbReference type="EMBL" id="CAK9100464.1"/>
    </source>
</evidence>
<sequence length="1381" mass="153309">MAAMKNPDGQEQVLEAAARDLERLRSLSLDDLKAMKVRFGTVHKGQTFEEVWNRDQMWFRQMVGRFFSSCKWEHMTLVRFAKLKEEYDLRQKFHADVESGTTAVIVQQQMEIYSLKEHVSYLEAILKKVVESVALAQPEVHGNLPSVWQFDEHYCKVVEGDCVYLGCIDIFLLAQSRGKELAVLHYDDSPQLQARSVRDMIKDIIPHSPEASWDESDFTAESCWLVVMCRADLTRGCHSSLNHFLPAWHRDHNPTAFDLHKATVVYNLAELKSSLQFRLMEAMGDGQGLSAEEDATLESVIEESQKLERLIAAVEAFHAVDVVAEEVPADGNCALHSVFALERGILGDDEPMQASDGEIHLLRQDTAGVKPLGAKGQANASKAAAASQESTQCETTPKKQKGWVEGADKEPRLATPEKVQKKKQKKQEKGKPETVQNCQPADFVPRREKEPLQLRKPRKVADDASKSAEVPEDEVGQADAAMTLVEGADGLERRIKRKTHNRCKKKNVSVSVVQLAALKKYIVSLGLTWPRFQSEHSRDQPLKKVSTCSDGGYVTLQNKLVSNPDHKPKCTTCLRLLSSFSVEPDHIREAIEAALNPQATETAPEAAPEGGSENGTVAVAEDRPENSTADKGQVDETVASLAEETTKFDAVAWMSSHYPDFVMLENGQHQKKFPVRCRLCTTRSFPMGKVIDLCALKKETMQHFLNQHISSGKHQRALQSRDGLDHFGNGQPPGDLDGGEEMNQCEGFRVEASPEAGVLQFYVREFADWAGMTNLPRQQFVRISWLSAPEVHTTDTQKMFVSTIVQPCLKCNVETIPDRFQDIIGTFSSAIASGQCSDADLTNMKIASAALSGTLEEHPFLVGLSLQCMRMVDKQSRNITTMAGRRNKEETSREATLIADAGMRIAIASGNAKMAKEFGISAASLRTNVEDLEKYSLPRPALALAMPSILKENALVIDQRYVRHNGCSSSRRLVCAFDATYLTPSLSQMVLHGKRGLVGGAWDVNSDGLGVSFISLEEDTSVDVRSVPRANIMYEFLLWDPAGLRKQSLSAASMPMQQGTGGDGTLASLNMLRVVGTFMLQFGHLVKCVVFDSATNHNFVRALLHGQTDAVETSWIQDIPFFRDLEVLPLPKHNLPRLPVNQVLYLKETVWGLPGPCATVTKNSAGQCNSSLRVVHYGRYWTDLTLATGHGLPPAAYSRQEPMSDALNALYYNPFFLVEDPDAHMANTKIPWALHGMTVHNCVVALCIAPCTHKDLRLAQRCEVALSGFLCIDLFRMAAESLCSARTLPRGSLFMAPQTCHNLQGVALSVIVVCLTKSPDFSPWTRGQSRLSEIGALERLLERLDANEHNKPVITVYICIYVCMYMDIIMHYNITICVFFL</sequence>
<reference evidence="3 4" key="1">
    <citation type="submission" date="2024-02" db="EMBL/GenBank/DDBJ databases">
        <authorList>
            <person name="Chen Y."/>
            <person name="Shah S."/>
            <person name="Dougan E. K."/>
            <person name="Thang M."/>
            <person name="Chan C."/>
        </authorList>
    </citation>
    <scope>NUCLEOTIDE SEQUENCE [LARGE SCALE GENOMIC DNA]</scope>
</reference>
<evidence type="ECO:0008006" key="5">
    <source>
        <dbReference type="Google" id="ProtNLM"/>
    </source>
</evidence>
<feature type="region of interest" description="Disordered" evidence="1">
    <location>
        <begin position="598"/>
        <end position="617"/>
    </location>
</feature>
<evidence type="ECO:0000256" key="2">
    <source>
        <dbReference type="SAM" id="Phobius"/>
    </source>
</evidence>
<feature type="compositionally biased region" description="Basic and acidic residues" evidence="1">
    <location>
        <begin position="444"/>
        <end position="466"/>
    </location>
</feature>
<keyword evidence="2" id="KW-1133">Transmembrane helix</keyword>
<keyword evidence="4" id="KW-1185">Reference proteome</keyword>
<feature type="compositionally biased region" description="Low complexity" evidence="1">
    <location>
        <begin position="599"/>
        <end position="609"/>
    </location>
</feature>
<name>A0ABP0RJM5_9DINO</name>
<evidence type="ECO:0000313" key="4">
    <source>
        <dbReference type="Proteomes" id="UP001642484"/>
    </source>
</evidence>
<feature type="transmembrane region" description="Helical" evidence="2">
    <location>
        <begin position="1354"/>
        <end position="1380"/>
    </location>
</feature>
<dbReference type="EMBL" id="CAXAMN010026073">
    <property type="protein sequence ID" value="CAK9100464.1"/>
    <property type="molecule type" value="Genomic_DNA"/>
</dbReference>
<comment type="caution">
    <text evidence="3">The sequence shown here is derived from an EMBL/GenBank/DDBJ whole genome shotgun (WGS) entry which is preliminary data.</text>
</comment>
<protein>
    <recommendedName>
        <fullName evidence="5">Ubiquitinyl hydrolase 1</fullName>
    </recommendedName>
</protein>